<organism evidence="1 2">
    <name type="scientific">Hamiltosporidium tvaerminnensis</name>
    <dbReference type="NCBI Taxonomy" id="1176355"/>
    <lineage>
        <taxon>Eukaryota</taxon>
        <taxon>Fungi</taxon>
        <taxon>Fungi incertae sedis</taxon>
        <taxon>Microsporidia</taxon>
        <taxon>Dubosqiidae</taxon>
        <taxon>Hamiltosporidium</taxon>
    </lineage>
</organism>
<dbReference type="Proteomes" id="UP000292282">
    <property type="component" value="Unassembled WGS sequence"/>
</dbReference>
<evidence type="ECO:0000313" key="2">
    <source>
        <dbReference type="Proteomes" id="UP000292282"/>
    </source>
</evidence>
<evidence type="ECO:0000313" key="1">
    <source>
        <dbReference type="EMBL" id="TBU20788.1"/>
    </source>
</evidence>
<dbReference type="VEuPathDB" id="MicrosporidiaDB:CWI38_0022p0080"/>
<sequence>MSSYYNTVSIISNTVSNSSNSIISNTVSNSSNSIINDIISVIISNTVSIISVSNNPVLYQITFFIDALKFLASKWTEFKRLCENKVLFVV</sequence>
<dbReference type="EMBL" id="PITK01000022">
    <property type="protein sequence ID" value="TBU20788.1"/>
    <property type="molecule type" value="Genomic_DNA"/>
</dbReference>
<name>A0A4Q9M455_9MICR</name>
<reference evidence="1 2" key="1">
    <citation type="submission" date="2017-12" db="EMBL/GenBank/DDBJ databases">
        <authorList>
            <person name="Pombert J.-F."/>
            <person name="Haag K.L."/>
            <person name="Ebert D."/>
        </authorList>
    </citation>
    <scope>NUCLEOTIDE SEQUENCE [LARGE SCALE GENOMIC DNA]</scope>
    <source>
        <strain evidence="1">IL-G-3</strain>
    </source>
</reference>
<keyword evidence="2" id="KW-1185">Reference proteome</keyword>
<protein>
    <submittedName>
        <fullName evidence="1">Uncharacterized protein</fullName>
    </submittedName>
</protein>
<gene>
    <name evidence="1" type="ORF">CWI38_0022p0080</name>
</gene>
<dbReference type="AlphaFoldDB" id="A0A4Q9M455"/>
<accession>A0A4Q9M455</accession>
<proteinExistence type="predicted"/>
<comment type="caution">
    <text evidence="1">The sequence shown here is derived from an EMBL/GenBank/DDBJ whole genome shotgun (WGS) entry which is preliminary data.</text>
</comment>